<accession>A0AAW2PRN2</accession>
<proteinExistence type="predicted"/>
<feature type="region of interest" description="Disordered" evidence="1">
    <location>
        <begin position="48"/>
        <end position="76"/>
    </location>
</feature>
<evidence type="ECO:0000313" key="2">
    <source>
        <dbReference type="EMBL" id="KAL0358261.1"/>
    </source>
</evidence>
<name>A0AAW2PRN2_9LAMI</name>
<dbReference type="AlphaFoldDB" id="A0AAW2PRN2"/>
<organism evidence="2">
    <name type="scientific">Sesamum angustifolium</name>
    <dbReference type="NCBI Taxonomy" id="2727405"/>
    <lineage>
        <taxon>Eukaryota</taxon>
        <taxon>Viridiplantae</taxon>
        <taxon>Streptophyta</taxon>
        <taxon>Embryophyta</taxon>
        <taxon>Tracheophyta</taxon>
        <taxon>Spermatophyta</taxon>
        <taxon>Magnoliopsida</taxon>
        <taxon>eudicotyledons</taxon>
        <taxon>Gunneridae</taxon>
        <taxon>Pentapetalae</taxon>
        <taxon>asterids</taxon>
        <taxon>lamiids</taxon>
        <taxon>Lamiales</taxon>
        <taxon>Pedaliaceae</taxon>
        <taxon>Sesamum</taxon>
    </lineage>
</organism>
<protein>
    <submittedName>
        <fullName evidence="2">Uncharacterized protein</fullName>
    </submittedName>
</protein>
<dbReference type="EMBL" id="JACGWK010000004">
    <property type="protein sequence ID" value="KAL0358261.1"/>
    <property type="molecule type" value="Genomic_DNA"/>
</dbReference>
<comment type="caution">
    <text evidence="2">The sequence shown here is derived from an EMBL/GenBank/DDBJ whole genome shotgun (WGS) entry which is preliminary data.</text>
</comment>
<reference evidence="2" key="1">
    <citation type="submission" date="2020-06" db="EMBL/GenBank/DDBJ databases">
        <authorList>
            <person name="Li T."/>
            <person name="Hu X."/>
            <person name="Zhang T."/>
            <person name="Song X."/>
            <person name="Zhang H."/>
            <person name="Dai N."/>
            <person name="Sheng W."/>
            <person name="Hou X."/>
            <person name="Wei L."/>
        </authorList>
    </citation>
    <scope>NUCLEOTIDE SEQUENCE</scope>
    <source>
        <strain evidence="2">G01</strain>
        <tissue evidence="2">Leaf</tissue>
    </source>
</reference>
<evidence type="ECO:0000256" key="1">
    <source>
        <dbReference type="SAM" id="MobiDB-lite"/>
    </source>
</evidence>
<gene>
    <name evidence="2" type="ORF">Sangu_0675500</name>
</gene>
<reference evidence="2" key="2">
    <citation type="journal article" date="2024" name="Plant">
        <title>Genomic evolution and insights into agronomic trait innovations of Sesamum species.</title>
        <authorList>
            <person name="Miao H."/>
            <person name="Wang L."/>
            <person name="Qu L."/>
            <person name="Liu H."/>
            <person name="Sun Y."/>
            <person name="Le M."/>
            <person name="Wang Q."/>
            <person name="Wei S."/>
            <person name="Zheng Y."/>
            <person name="Lin W."/>
            <person name="Duan Y."/>
            <person name="Cao H."/>
            <person name="Xiong S."/>
            <person name="Wang X."/>
            <person name="Wei L."/>
            <person name="Li C."/>
            <person name="Ma Q."/>
            <person name="Ju M."/>
            <person name="Zhao R."/>
            <person name="Li G."/>
            <person name="Mu C."/>
            <person name="Tian Q."/>
            <person name="Mei H."/>
            <person name="Zhang T."/>
            <person name="Gao T."/>
            <person name="Zhang H."/>
        </authorList>
    </citation>
    <scope>NUCLEOTIDE SEQUENCE</scope>
    <source>
        <strain evidence="2">G01</strain>
    </source>
</reference>
<sequence length="76" mass="8423">MLDEGRKKGWNRVRQVERLRYQVCLGTVVEPAQFKEGVVPHLQGSWRGGEQFGSARSENGKNEGDGGGYFDVKAVA</sequence>